<evidence type="ECO:0000313" key="1">
    <source>
        <dbReference type="EMBL" id="MBX0297720.1"/>
    </source>
</evidence>
<dbReference type="Proteomes" id="UP001430455">
    <property type="component" value="Unassembled WGS sequence"/>
</dbReference>
<protein>
    <recommendedName>
        <fullName evidence="3">Small CPxCG-related zinc finger protein</fullName>
    </recommendedName>
</protein>
<proteinExistence type="predicted"/>
<evidence type="ECO:0008006" key="3">
    <source>
        <dbReference type="Google" id="ProtNLM"/>
    </source>
</evidence>
<organism evidence="1 2">
    <name type="scientific">Haloarcula nitratireducens</name>
    <dbReference type="NCBI Taxonomy" id="2487749"/>
    <lineage>
        <taxon>Archaea</taxon>
        <taxon>Methanobacteriati</taxon>
        <taxon>Methanobacteriota</taxon>
        <taxon>Stenosarchaea group</taxon>
        <taxon>Halobacteria</taxon>
        <taxon>Halobacteriales</taxon>
        <taxon>Haloarculaceae</taxon>
        <taxon>Haloarcula</taxon>
    </lineage>
</organism>
<accession>A0AAW4PI69</accession>
<reference evidence="1 2" key="1">
    <citation type="submission" date="2021-06" db="EMBL/GenBank/DDBJ databases">
        <title>Halomicroarcula sp. a new haloarchaeum isolated from saline soil.</title>
        <authorList>
            <person name="Duran-Viseras A."/>
            <person name="Sanchez-Porro C."/>
            <person name="Ventosa A."/>
        </authorList>
    </citation>
    <scope>NUCLEOTIDE SEQUENCE [LARGE SCALE GENOMIC DNA]</scope>
    <source>
        <strain evidence="1 2">F27</strain>
    </source>
</reference>
<dbReference type="RefSeq" id="WP_220582307.1">
    <property type="nucleotide sequence ID" value="NZ_RKLT01000026.1"/>
</dbReference>
<sequence length="71" mass="7748">MDGECYFCHGLVFSGESGDLLLDEHADHEVYMHRQCAVGHNVVEESSETAGEVEVLCPECGAVEVYRTGLS</sequence>
<keyword evidence="2" id="KW-1185">Reference proteome</keyword>
<name>A0AAW4PI69_9EURY</name>
<dbReference type="EMBL" id="RKLT01000026">
    <property type="protein sequence ID" value="MBX0297720.1"/>
    <property type="molecule type" value="Genomic_DNA"/>
</dbReference>
<gene>
    <name evidence="1" type="ORF">EGH23_22885</name>
</gene>
<comment type="caution">
    <text evidence="1">The sequence shown here is derived from an EMBL/GenBank/DDBJ whole genome shotgun (WGS) entry which is preliminary data.</text>
</comment>
<dbReference type="AlphaFoldDB" id="A0AAW4PI69"/>
<evidence type="ECO:0000313" key="2">
    <source>
        <dbReference type="Proteomes" id="UP001430455"/>
    </source>
</evidence>